<dbReference type="GeneID" id="3661845"/>
<dbReference type="PANTHER" id="PTHR11067">
    <property type="entry name" value="INOSINE TRIPHOSPHATE PYROPHOSPHATASE/HAM1 PROTEIN"/>
    <property type="match status" value="1"/>
</dbReference>
<dbReference type="GO" id="GO:0035870">
    <property type="term" value="F:dITP diphosphatase activity"/>
    <property type="evidence" value="ECO:0007669"/>
    <property type="project" value="UniProtKB-UniRule"/>
</dbReference>
<dbReference type="NCBIfam" id="TIGR00042">
    <property type="entry name" value="RdgB/HAM1 family non-canonical purine NTP pyrophosphatase"/>
    <property type="match status" value="1"/>
</dbReference>
<dbReference type="KEGG" id="tbr:Tb10.6k15.0290"/>
<comment type="catalytic activity">
    <reaction evidence="12">
        <text>N(6)-hydroxy-dATP + H2O = N(6)-hydroxy-dAMP + diphosphate + H(+)</text>
        <dbReference type="Rhea" id="RHEA:83971"/>
        <dbReference type="ChEBI" id="CHEBI:15377"/>
        <dbReference type="ChEBI" id="CHEBI:15378"/>
        <dbReference type="ChEBI" id="CHEBI:33019"/>
        <dbReference type="ChEBI" id="CHEBI:233529"/>
        <dbReference type="ChEBI" id="CHEBI:233530"/>
    </reaction>
    <physiologicalReaction direction="left-to-right" evidence="12">
        <dbReference type="Rhea" id="RHEA:83972"/>
    </physiologicalReaction>
</comment>
<evidence type="ECO:0000256" key="5">
    <source>
        <dbReference type="ARBA" id="ARBA00022741"/>
    </source>
</evidence>
<feature type="binding site" evidence="13">
    <location>
        <position position="150"/>
    </location>
    <ligand>
        <name>ITP</name>
        <dbReference type="ChEBI" id="CHEBI:61402"/>
    </ligand>
</feature>
<dbReference type="Pfam" id="PF01725">
    <property type="entry name" value="Ham1p_like"/>
    <property type="match status" value="1"/>
</dbReference>
<dbReference type="GO" id="GO:0009117">
    <property type="term" value="P:nucleotide metabolic process"/>
    <property type="evidence" value="ECO:0007669"/>
    <property type="project" value="UniProtKB-KW"/>
</dbReference>
<feature type="binding site" evidence="13">
    <location>
        <position position="137"/>
    </location>
    <ligand>
        <name>Mg(2+)</name>
        <dbReference type="ChEBI" id="CHEBI:18420"/>
    </ligand>
</feature>
<comment type="function">
    <text evidence="13">Pyrophosphatase that hydrolyzes non-canonical purine nucleotides such as inosine triphosphate (ITP), deoxyinosine triphosphate (dITP) or xanthosine 5'-triphosphate (XTP) to their respective monophosphate derivatives. The enzyme does not distinguish between the deoxy- and ribose forms. Probably excludes non-canonical purines from RNA and DNA precursor pools, thus preventing their incorporation into RNA and DNA and avoiding chromosomal lesions.</text>
</comment>
<evidence type="ECO:0000256" key="13">
    <source>
        <dbReference type="HAMAP-Rule" id="MF_03148"/>
    </source>
</evidence>
<dbReference type="GO" id="GO:0047429">
    <property type="term" value="F:nucleoside triphosphate diphosphatase activity"/>
    <property type="evidence" value="ECO:0000318"/>
    <property type="project" value="GO_Central"/>
</dbReference>
<dbReference type="Gene3D" id="3.90.950.10">
    <property type="match status" value="1"/>
</dbReference>
<feature type="binding site" evidence="13">
    <location>
        <begin position="109"/>
        <end position="114"/>
    </location>
    <ligand>
        <name>ITP</name>
        <dbReference type="ChEBI" id="CHEBI:61402"/>
    </ligand>
</feature>
<dbReference type="GO" id="GO:0009143">
    <property type="term" value="P:nucleoside triphosphate catabolic process"/>
    <property type="evidence" value="ECO:0000318"/>
    <property type="project" value="GO_Central"/>
</dbReference>
<evidence type="ECO:0000256" key="12">
    <source>
        <dbReference type="ARBA" id="ARBA00093271"/>
    </source>
</evidence>
<dbReference type="RefSeq" id="XP_823221.1">
    <property type="nucleotide sequence ID" value="XM_818128.1"/>
</dbReference>
<feature type="binding site" evidence="13">
    <location>
        <position position="266"/>
    </location>
    <ligand>
        <name>ITP</name>
        <dbReference type="ChEBI" id="CHEBI:61402"/>
    </ligand>
</feature>
<dbReference type="CDD" id="cd00515">
    <property type="entry name" value="HAM1"/>
    <property type="match status" value="1"/>
</dbReference>
<dbReference type="EMBL" id="CM000208">
    <property type="protein sequence ID" value="EAN78393.1"/>
    <property type="molecule type" value="Genomic_DNA"/>
</dbReference>
<dbReference type="GO" id="GO:0009204">
    <property type="term" value="P:deoxyribonucleoside triphosphate catabolic process"/>
    <property type="evidence" value="ECO:0007669"/>
    <property type="project" value="UniProtKB-UniRule"/>
</dbReference>
<keyword evidence="3 13" id="KW-0963">Cytoplasm</keyword>
<dbReference type="SUPFAM" id="SSF52972">
    <property type="entry name" value="ITPase-like"/>
    <property type="match status" value="1"/>
</dbReference>
<comment type="cofactor">
    <cofactor evidence="13">
        <name>Mg(2+)</name>
        <dbReference type="ChEBI" id="CHEBI:18420"/>
    </cofactor>
    <cofactor evidence="13">
        <name>Mn(2+)</name>
        <dbReference type="ChEBI" id="CHEBI:29035"/>
    </cofactor>
    <text evidence="13">Binds 1 divalent metal cation per subunit; can use either Mg(2+) or Mn(2+).</text>
</comment>
<dbReference type="OrthoDB" id="6288734at2759"/>
<dbReference type="InterPro" id="IPR002637">
    <property type="entry name" value="RdgB/HAM1"/>
</dbReference>
<dbReference type="STRING" id="185431.Q389X7"/>
<sequence length="287" mass="31251">MFLSLVGDALQFPHVLFRMFFAQRMLFPLACPPPKSVIKFCVFLTVHRFFSTPSTLITKVCSAVRIISGGEGGAENGDYFRKSLNIMTDASKTTKSVENANIPTLTFVTGNAGKLREVQACLGGYVTTESVKLDLPEIQASSVSRVSREKALLAYERLKKPVLVEDTGLSFEALGGMPGPYVRWFLDAVGPIGLAKMLNGFESRSAQVDCVFTYCASPGEVLQFIGSSRGSISMVPRGEGGFGFDTIFMPDDGNGQTFAEMSASTKNTISHRARALVEVRKHFENSK</sequence>
<feature type="binding site" evidence="13">
    <location>
        <begin position="166"/>
        <end position="167"/>
    </location>
    <ligand>
        <name>ITP</name>
        <dbReference type="ChEBI" id="CHEBI:61402"/>
    </ligand>
</feature>
<dbReference type="eggNOG" id="KOG3222">
    <property type="taxonomic scope" value="Eukaryota"/>
</dbReference>
<keyword evidence="6 13" id="KW-0378">Hydrolase</keyword>
<proteinExistence type="inferred from homology"/>
<dbReference type="GO" id="GO:0036220">
    <property type="term" value="F:ITP diphosphatase activity"/>
    <property type="evidence" value="ECO:0007669"/>
    <property type="project" value="UniProtKB-UniRule"/>
</dbReference>
<keyword evidence="16" id="KW-1185">Reference proteome</keyword>
<dbReference type="Proteomes" id="UP000008524">
    <property type="component" value="Chromosome 10"/>
</dbReference>
<feature type="binding site" evidence="13">
    <location>
        <begin position="271"/>
        <end position="272"/>
    </location>
    <ligand>
        <name>ITP</name>
        <dbReference type="ChEBI" id="CHEBI:61402"/>
    </ligand>
</feature>
<gene>
    <name evidence="15" type="ORF">Tb10.6k15.0290</name>
</gene>
<name>Q389X7_TRYB2</name>
<evidence type="ECO:0000256" key="1">
    <source>
        <dbReference type="ARBA" id="ARBA00004496"/>
    </source>
</evidence>
<reference evidence="15 16" key="2">
    <citation type="journal article" date="2005" name="Science">
        <title>The genome of the African trypanosome Trypanosoma brucei.</title>
        <authorList>
            <person name="Berriman M."/>
            <person name="Ghedin E."/>
            <person name="Hertz-Fowler C."/>
            <person name="Blandin G."/>
            <person name="Renauld H."/>
            <person name="Bartholomeu D.C."/>
            <person name="Lennard N.J."/>
            <person name="Caler E."/>
            <person name="Hamlin N.E."/>
            <person name="Haas B."/>
            <person name="Bohme U."/>
            <person name="Hannick L."/>
            <person name="Aslett M.A."/>
            <person name="Shallom J."/>
            <person name="Marcello L."/>
            <person name="Hou L."/>
            <person name="Wickstead B."/>
            <person name="Alsmark U.C."/>
            <person name="Arrowsmith C."/>
            <person name="Atkin R.J."/>
            <person name="Barron A.J."/>
            <person name="Bringaud F."/>
            <person name="Brooks K."/>
            <person name="Carrington M."/>
            <person name="Cherevach I."/>
            <person name="Chillingworth T.J."/>
            <person name="Churcher C."/>
            <person name="Clark L.N."/>
            <person name="Corton C.H."/>
            <person name="Cronin A."/>
            <person name="Davies R.M."/>
            <person name="Doggett J."/>
            <person name="Djikeng A."/>
            <person name="Feldblyum T."/>
            <person name="Field M.C."/>
            <person name="Fraser A."/>
            <person name="Goodhead I."/>
            <person name="Hance Z."/>
            <person name="Harper D."/>
            <person name="Harris B.R."/>
            <person name="Hauser H."/>
            <person name="Hostetler J."/>
            <person name="Ivens A."/>
            <person name="Jagels K."/>
            <person name="Johnson D."/>
            <person name="Johnson J."/>
            <person name="Jones K."/>
            <person name="Kerhornou A.X."/>
            <person name="Koo H."/>
            <person name="Larke N."/>
            <person name="Landfear S."/>
            <person name="Larkin C."/>
            <person name="Leech V."/>
            <person name="Line A."/>
            <person name="Lord A."/>
            <person name="Macleod A."/>
            <person name="Mooney P.J."/>
            <person name="Moule S."/>
            <person name="Martin D.M."/>
            <person name="Morgan G.W."/>
            <person name="Mungall K."/>
            <person name="Norbertczak H."/>
            <person name="Ormond D."/>
            <person name="Pai G."/>
            <person name="Peacock C.S."/>
            <person name="Peterson J."/>
            <person name="Quail M.A."/>
            <person name="Rabbinowitsch E."/>
            <person name="Rajandream M.A."/>
            <person name="Reitter C."/>
            <person name="Salzberg S.L."/>
            <person name="Sanders M."/>
            <person name="Schobel S."/>
            <person name="Sharp S."/>
            <person name="Simmonds M."/>
            <person name="Simpson A.J."/>
            <person name="Tallon L."/>
            <person name="Turner C.M."/>
            <person name="Tait A."/>
            <person name="Tivey A.R."/>
            <person name="Van Aken S."/>
            <person name="Walker D."/>
            <person name="Wanless D."/>
            <person name="Wang S."/>
            <person name="White B."/>
            <person name="White O."/>
            <person name="Whitehead S."/>
            <person name="Woodward J."/>
            <person name="Wortman J."/>
            <person name="Adams M.D."/>
            <person name="Embley T.M."/>
            <person name="Gull K."/>
            <person name="Ullu E."/>
            <person name="Barry J.D."/>
            <person name="Fairlamb A.H."/>
            <person name="Opperdoes F."/>
            <person name="Barrell B.G."/>
            <person name="Donelson J.E."/>
            <person name="Hall N."/>
            <person name="Fraser C.M."/>
            <person name="Melville S.E."/>
            <person name="El-Sayed N.M."/>
        </authorList>
    </citation>
    <scope>NUCLEOTIDE SEQUENCE [LARGE SCALE GENOMIC DNA]</scope>
    <source>
        <strain evidence="15 16">927/4 GUTat10.1</strain>
    </source>
</reference>
<dbReference type="GO" id="GO:0005737">
    <property type="term" value="C:cytoplasm"/>
    <property type="evidence" value="ECO:0000318"/>
    <property type="project" value="GO_Central"/>
</dbReference>
<protein>
    <recommendedName>
        <fullName evidence="13">Inosine triphosphate pyrophosphatase</fullName>
        <shortName evidence="13">ITPase</shortName>
        <shortName evidence="13">Inosine triphosphatase</shortName>
        <ecNumber evidence="13">3.6.1.66</ecNumber>
    </recommendedName>
    <alternativeName>
        <fullName evidence="13">Non-canonical purine NTP pyrophosphatase</fullName>
    </alternativeName>
    <alternativeName>
        <fullName evidence="13">Non-standard purine NTP pyrophosphatase</fullName>
    </alternativeName>
    <alternativeName>
        <fullName evidence="13">Nucleoside-triphosphate diphosphatase</fullName>
    </alternativeName>
    <alternativeName>
        <fullName evidence="13">Nucleoside-triphosphate pyrophosphatase</fullName>
        <shortName evidence="13">NTPase</shortName>
    </alternativeName>
    <alternativeName>
        <fullName evidence="13">XTP/dITP diphosphatase</fullName>
    </alternativeName>
</protein>
<keyword evidence="5 13" id="KW-0547">Nucleotide-binding</keyword>
<dbReference type="FunCoup" id="Q389X7">
    <property type="interactions" value="361"/>
</dbReference>
<keyword evidence="4 13" id="KW-0479">Metal-binding</keyword>
<dbReference type="InterPro" id="IPR027502">
    <property type="entry name" value="ITPase"/>
</dbReference>
<keyword evidence="8 13" id="KW-0546">Nucleotide metabolism</keyword>
<comment type="catalytic activity">
    <reaction evidence="10">
        <text>ITP + H2O = IMP + diphosphate + H(+)</text>
        <dbReference type="Rhea" id="RHEA:29399"/>
        <dbReference type="ChEBI" id="CHEBI:15377"/>
        <dbReference type="ChEBI" id="CHEBI:15378"/>
        <dbReference type="ChEBI" id="CHEBI:33019"/>
        <dbReference type="ChEBI" id="CHEBI:58053"/>
        <dbReference type="ChEBI" id="CHEBI:61402"/>
        <dbReference type="EC" id="3.6.1.66"/>
    </reaction>
    <physiologicalReaction direction="left-to-right" evidence="10">
        <dbReference type="Rhea" id="RHEA:29400"/>
    </physiologicalReaction>
</comment>
<evidence type="ECO:0000256" key="10">
    <source>
        <dbReference type="ARBA" id="ARBA00093218"/>
    </source>
</evidence>
<comment type="catalytic activity">
    <reaction evidence="11">
        <text>dITP + H2O = dIMP + diphosphate + H(+)</text>
        <dbReference type="Rhea" id="RHEA:28342"/>
        <dbReference type="ChEBI" id="CHEBI:15377"/>
        <dbReference type="ChEBI" id="CHEBI:15378"/>
        <dbReference type="ChEBI" id="CHEBI:33019"/>
        <dbReference type="ChEBI" id="CHEBI:61194"/>
        <dbReference type="ChEBI" id="CHEBI:61382"/>
        <dbReference type="EC" id="3.6.1.66"/>
    </reaction>
    <physiologicalReaction direction="left-to-right" evidence="11">
        <dbReference type="Rhea" id="RHEA:28343"/>
    </physiologicalReaction>
</comment>
<evidence type="ECO:0000313" key="16">
    <source>
        <dbReference type="Proteomes" id="UP000008524"/>
    </source>
</evidence>
<dbReference type="HAMAP" id="MF_03148">
    <property type="entry name" value="HAM1_NTPase"/>
    <property type="match status" value="1"/>
</dbReference>
<comment type="function">
    <text evidence="9">Pyrophosphatase that hydrolyzes the non-canonical purine nucleotides inosine triphosphate (ITP), deoxyinosine triphosphate (dITP) as well as 2'-deoxy-N-6-hydroxylaminopurine triphosphate (dHAPTP) and xanthosine 5'-triphosphate (XTP) to their respective monophosphate derivatives. The enzyme does not distinguish between the deoxy- and ribose forms. Probably excludes non-canonical purines from RNA and DNA precursor pools, thus preventing their incorporation into RNA and DNA and avoiding chromosomal lesions.</text>
</comment>
<comment type="subunit">
    <text evidence="13">Homodimer.</text>
</comment>
<organism evidence="15 16">
    <name type="scientific">Trypanosoma brucei brucei (strain 927/4 GUTat10.1)</name>
    <dbReference type="NCBI Taxonomy" id="185431"/>
    <lineage>
        <taxon>Eukaryota</taxon>
        <taxon>Discoba</taxon>
        <taxon>Euglenozoa</taxon>
        <taxon>Kinetoplastea</taxon>
        <taxon>Metakinetoplastina</taxon>
        <taxon>Trypanosomatida</taxon>
        <taxon>Trypanosomatidae</taxon>
        <taxon>Trypanosoma</taxon>
    </lineage>
</organism>
<dbReference type="InParanoid" id="Q389X7"/>
<feature type="binding site" evidence="13">
    <location>
        <position position="166"/>
    </location>
    <ligand>
        <name>Mg(2+)</name>
        <dbReference type="ChEBI" id="CHEBI:18420"/>
    </ligand>
</feature>
<evidence type="ECO:0000256" key="8">
    <source>
        <dbReference type="ARBA" id="ARBA00023080"/>
    </source>
</evidence>
<dbReference type="AlphaFoldDB" id="Q389X7"/>
<dbReference type="PANTHER" id="PTHR11067:SF9">
    <property type="entry name" value="INOSINE TRIPHOSPHATE PYROPHOSPHATASE"/>
    <property type="match status" value="1"/>
</dbReference>
<dbReference type="InterPro" id="IPR029001">
    <property type="entry name" value="ITPase-like_fam"/>
</dbReference>
<comment type="subcellular location">
    <subcellularLocation>
        <location evidence="1 13">Cytoplasm</location>
    </subcellularLocation>
</comment>
<evidence type="ECO:0000313" key="15">
    <source>
        <dbReference type="EMBL" id="EAN78393.1"/>
    </source>
</evidence>
<dbReference type="FunFam" id="3.90.950.10:FF:000003">
    <property type="entry name" value="Inosine triphosphate pyrophosphatase"/>
    <property type="match status" value="1"/>
</dbReference>
<comment type="similarity">
    <text evidence="2 13 14">Belongs to the HAM1 NTPase family.</text>
</comment>
<evidence type="ECO:0000256" key="6">
    <source>
        <dbReference type="ARBA" id="ARBA00022801"/>
    </source>
</evidence>
<dbReference type="EC" id="3.6.1.66" evidence="13"/>
<comment type="caution">
    <text evidence="13">Lacks conserved residue(s) required for the propagation of feature annotation.</text>
</comment>
<keyword evidence="13" id="KW-0464">Manganese</keyword>
<dbReference type="PaxDb" id="5691-EAN78393"/>
<comment type="catalytic activity">
    <reaction evidence="13">
        <text>XTP + H2O = XMP + diphosphate + H(+)</text>
        <dbReference type="Rhea" id="RHEA:28610"/>
        <dbReference type="ChEBI" id="CHEBI:15377"/>
        <dbReference type="ChEBI" id="CHEBI:15378"/>
        <dbReference type="ChEBI" id="CHEBI:33019"/>
        <dbReference type="ChEBI" id="CHEBI:57464"/>
        <dbReference type="ChEBI" id="CHEBI:61314"/>
        <dbReference type="EC" id="3.6.1.66"/>
    </reaction>
</comment>
<evidence type="ECO:0000256" key="7">
    <source>
        <dbReference type="ARBA" id="ARBA00022842"/>
    </source>
</evidence>
<evidence type="ECO:0000256" key="2">
    <source>
        <dbReference type="ARBA" id="ARBA00008023"/>
    </source>
</evidence>
<evidence type="ECO:0000256" key="11">
    <source>
        <dbReference type="ARBA" id="ARBA00093255"/>
    </source>
</evidence>
<dbReference type="GO" id="GO:0036222">
    <property type="term" value="F:XTP diphosphatase activity"/>
    <property type="evidence" value="ECO:0007669"/>
    <property type="project" value="UniProtKB-UniRule"/>
</dbReference>
<accession>Q389X7</accession>
<dbReference type="GO" id="GO:0000166">
    <property type="term" value="F:nucleotide binding"/>
    <property type="evidence" value="ECO:0007669"/>
    <property type="project" value="UniProtKB-KW"/>
</dbReference>
<evidence type="ECO:0000256" key="4">
    <source>
        <dbReference type="ARBA" id="ARBA00022723"/>
    </source>
</evidence>
<evidence type="ECO:0000256" key="9">
    <source>
        <dbReference type="ARBA" id="ARBA00054940"/>
    </source>
</evidence>
<evidence type="ECO:0000256" key="3">
    <source>
        <dbReference type="ARBA" id="ARBA00022490"/>
    </source>
</evidence>
<keyword evidence="7 13" id="KW-0460">Magnesium</keyword>
<evidence type="ECO:0000256" key="14">
    <source>
        <dbReference type="RuleBase" id="RU003781"/>
    </source>
</evidence>
<dbReference type="OMA" id="QWDCVFI"/>
<reference evidence="15 16" key="1">
    <citation type="journal article" date="2005" name="Science">
        <title>Comparative genomics of trypanosomatid parasitic protozoa.</title>
        <authorList>
            <person name="El-Sayed N.M."/>
            <person name="Myler P.J."/>
            <person name="Blandin G."/>
            <person name="Berriman M."/>
            <person name="Crabtree J."/>
            <person name="Aggarwal G."/>
            <person name="Caler E."/>
            <person name="Renauld H."/>
            <person name="Worthey E.A."/>
            <person name="Hertz-Fowler C."/>
            <person name="Ghedin E."/>
            <person name="Peacock C."/>
            <person name="Bartholomeu D.C."/>
            <person name="Haas B.J."/>
            <person name="Tran A.N."/>
            <person name="Wortman J.R."/>
            <person name="Alsmark U.C."/>
            <person name="Angiuoli S."/>
            <person name="Anupama A."/>
            <person name="Badger J."/>
            <person name="Bringaud F."/>
            <person name="Cadag E."/>
            <person name="Carlton J.M."/>
            <person name="Cerqueira G.C."/>
            <person name="Creasy T."/>
            <person name="Delcher A.L."/>
            <person name="Djikeng A."/>
            <person name="Embley T.M."/>
            <person name="Hauser C."/>
            <person name="Ivens A.C."/>
            <person name="Kummerfeld S.K."/>
            <person name="Pereira-Leal J.B."/>
            <person name="Nilsson D."/>
            <person name="Peterson J."/>
            <person name="Salzberg S.L."/>
            <person name="Shallom J."/>
            <person name="Silva J.C."/>
            <person name="Sundaram J."/>
            <person name="Westenberger S."/>
            <person name="White O."/>
            <person name="Melville S.E."/>
            <person name="Donelson J.E."/>
            <person name="Andersson B."/>
            <person name="Stuart K.D."/>
            <person name="Hall N."/>
        </authorList>
    </citation>
    <scope>NUCLEOTIDE SEQUENCE [LARGE SCALE GENOMIC DNA]</scope>
    <source>
        <strain evidence="15 16">927/4 GUTat10.1</strain>
    </source>
</reference>
<dbReference type="GO" id="GO:0046872">
    <property type="term" value="F:metal ion binding"/>
    <property type="evidence" value="ECO:0007669"/>
    <property type="project" value="UniProtKB-KW"/>
</dbReference>